<dbReference type="Proteomes" id="UP001500454">
    <property type="component" value="Unassembled WGS sequence"/>
</dbReference>
<evidence type="ECO:0000313" key="3">
    <source>
        <dbReference type="Proteomes" id="UP001500454"/>
    </source>
</evidence>
<name>A0ABP8IXM8_9BACT</name>
<proteinExistence type="predicted"/>
<gene>
    <name evidence="2" type="ORF">GCM10023186_15560</name>
</gene>
<sequence>MTPHEKLLHRFYQAFQRRDHAGMAACYHPEATFEDAAFRLQGAADIGSMWQMLCERGKDLRLTFNDIKADEHQGKATWDAHYTFSQTKRKVHNHIQARFTFRDNKILTHHDEFSFWRWSRQALGPVGWLLGWSPFLRRKVQASALQGLRQFQARRAS</sequence>
<accession>A0ABP8IXM8</accession>
<comment type="caution">
    <text evidence="2">The sequence shown here is derived from an EMBL/GenBank/DDBJ whole genome shotgun (WGS) entry which is preliminary data.</text>
</comment>
<dbReference type="InterPro" id="IPR032710">
    <property type="entry name" value="NTF2-like_dom_sf"/>
</dbReference>
<dbReference type="RefSeq" id="WP_345222844.1">
    <property type="nucleotide sequence ID" value="NZ_BAABHA010000002.1"/>
</dbReference>
<keyword evidence="3" id="KW-1185">Reference proteome</keyword>
<dbReference type="Pfam" id="PF12680">
    <property type="entry name" value="SnoaL_2"/>
    <property type="match status" value="1"/>
</dbReference>
<evidence type="ECO:0000259" key="1">
    <source>
        <dbReference type="Pfam" id="PF12680"/>
    </source>
</evidence>
<dbReference type="EMBL" id="BAABHA010000002">
    <property type="protein sequence ID" value="GAA4378737.1"/>
    <property type="molecule type" value="Genomic_DNA"/>
</dbReference>
<reference evidence="3" key="1">
    <citation type="journal article" date="2019" name="Int. J. Syst. Evol. Microbiol.">
        <title>The Global Catalogue of Microorganisms (GCM) 10K type strain sequencing project: providing services to taxonomists for standard genome sequencing and annotation.</title>
        <authorList>
            <consortium name="The Broad Institute Genomics Platform"/>
            <consortium name="The Broad Institute Genome Sequencing Center for Infectious Disease"/>
            <person name="Wu L."/>
            <person name="Ma J."/>
        </authorList>
    </citation>
    <scope>NUCLEOTIDE SEQUENCE [LARGE SCALE GENOMIC DNA]</scope>
    <source>
        <strain evidence="3">JCM 17924</strain>
    </source>
</reference>
<organism evidence="2 3">
    <name type="scientific">Hymenobacter koreensis</name>
    <dbReference type="NCBI Taxonomy" id="1084523"/>
    <lineage>
        <taxon>Bacteria</taxon>
        <taxon>Pseudomonadati</taxon>
        <taxon>Bacteroidota</taxon>
        <taxon>Cytophagia</taxon>
        <taxon>Cytophagales</taxon>
        <taxon>Hymenobacteraceae</taxon>
        <taxon>Hymenobacter</taxon>
    </lineage>
</organism>
<feature type="domain" description="SnoaL-like" evidence="1">
    <location>
        <begin position="9"/>
        <end position="108"/>
    </location>
</feature>
<dbReference type="Gene3D" id="3.10.450.50">
    <property type="match status" value="1"/>
</dbReference>
<dbReference type="SUPFAM" id="SSF54427">
    <property type="entry name" value="NTF2-like"/>
    <property type="match status" value="1"/>
</dbReference>
<evidence type="ECO:0000313" key="2">
    <source>
        <dbReference type="EMBL" id="GAA4378737.1"/>
    </source>
</evidence>
<protein>
    <submittedName>
        <fullName evidence="2">Nuclear transport factor 2 family protein</fullName>
    </submittedName>
</protein>
<dbReference type="InterPro" id="IPR037401">
    <property type="entry name" value="SnoaL-like"/>
</dbReference>